<reference evidence="2" key="1">
    <citation type="submission" date="2022-11" db="UniProtKB">
        <authorList>
            <consortium name="WormBaseParasite"/>
        </authorList>
    </citation>
    <scope>IDENTIFICATION</scope>
</reference>
<sequence length="155" mass="17972">MFQFAALRVLAKHGIAYLLLPSDCKLRRAFDLDKKVLFIETKQLQKLIVENTATNFEDCCKYIPSFNDKINWKNKYKNISVINGYFQSYRYFHPAHAQLILRNFNFLPGIVERANLILSDILIGNGRKMNVCGAIQSRKIPWKYVANISTNTHEA</sequence>
<organism evidence="1 2">
    <name type="scientific">Meloidogyne incognita</name>
    <name type="common">Southern root-knot nematode worm</name>
    <name type="synonym">Oxyuris incognita</name>
    <dbReference type="NCBI Taxonomy" id="6306"/>
    <lineage>
        <taxon>Eukaryota</taxon>
        <taxon>Metazoa</taxon>
        <taxon>Ecdysozoa</taxon>
        <taxon>Nematoda</taxon>
        <taxon>Chromadorea</taxon>
        <taxon>Rhabditida</taxon>
        <taxon>Tylenchina</taxon>
        <taxon>Tylenchomorpha</taxon>
        <taxon>Tylenchoidea</taxon>
        <taxon>Meloidogynidae</taxon>
        <taxon>Meloidogyninae</taxon>
        <taxon>Meloidogyne</taxon>
        <taxon>Meloidogyne incognita group</taxon>
    </lineage>
</organism>
<proteinExistence type="predicted"/>
<protein>
    <submittedName>
        <fullName evidence="2">Glucuronosyltransferase</fullName>
    </submittedName>
</protein>
<evidence type="ECO:0000313" key="2">
    <source>
        <dbReference type="WBParaSite" id="Minc3s00233g08189"/>
    </source>
</evidence>
<dbReference type="AlphaFoldDB" id="A0A914L304"/>
<dbReference type="Proteomes" id="UP000887563">
    <property type="component" value="Unplaced"/>
</dbReference>
<keyword evidence="1" id="KW-1185">Reference proteome</keyword>
<dbReference type="WBParaSite" id="Minc3s00233g08189">
    <property type="protein sequence ID" value="Minc3s00233g08189"/>
    <property type="gene ID" value="Minc3s00233g08189"/>
</dbReference>
<evidence type="ECO:0000313" key="1">
    <source>
        <dbReference type="Proteomes" id="UP000887563"/>
    </source>
</evidence>
<accession>A0A914L304</accession>
<name>A0A914L304_MELIC</name>